<gene>
    <name evidence="1" type="ORF">C8D87_111157</name>
</gene>
<proteinExistence type="predicted"/>
<sequence>MPPSGRDEIGTMVETGDLMSAVYRLRDLDHNRLDTFDHTLMVVYRDGLRAPAAD</sequence>
<comment type="caution">
    <text evidence="1">The sequence shown here is derived from an EMBL/GenBank/DDBJ whole genome shotgun (WGS) entry which is preliminary data.</text>
</comment>
<organism evidence="1 2">
    <name type="scientific">Lentzea atacamensis</name>
    <dbReference type="NCBI Taxonomy" id="531938"/>
    <lineage>
        <taxon>Bacteria</taxon>
        <taxon>Bacillati</taxon>
        <taxon>Actinomycetota</taxon>
        <taxon>Actinomycetes</taxon>
        <taxon>Pseudonocardiales</taxon>
        <taxon>Pseudonocardiaceae</taxon>
        <taxon>Lentzea</taxon>
    </lineage>
</organism>
<keyword evidence="2" id="KW-1185">Reference proteome</keyword>
<accession>A0ABX9DYG3</accession>
<dbReference type="Proteomes" id="UP000248714">
    <property type="component" value="Unassembled WGS sequence"/>
</dbReference>
<reference evidence="1 2" key="1">
    <citation type="submission" date="2018-06" db="EMBL/GenBank/DDBJ databases">
        <title>Genomic Encyclopedia of Type Strains, Phase IV (KMG-IV): sequencing the most valuable type-strain genomes for metagenomic binning, comparative biology and taxonomic classification.</title>
        <authorList>
            <person name="Goeker M."/>
        </authorList>
    </citation>
    <scope>NUCLEOTIDE SEQUENCE [LARGE SCALE GENOMIC DNA]</scope>
    <source>
        <strain evidence="1 2">DSM 45479</strain>
    </source>
</reference>
<dbReference type="EMBL" id="QLTT01000011">
    <property type="protein sequence ID" value="RAS60738.1"/>
    <property type="molecule type" value="Genomic_DNA"/>
</dbReference>
<name>A0ABX9DYG3_9PSEU</name>
<evidence type="ECO:0000313" key="2">
    <source>
        <dbReference type="Proteomes" id="UP000248714"/>
    </source>
</evidence>
<evidence type="ECO:0000313" key="1">
    <source>
        <dbReference type="EMBL" id="RAS60738.1"/>
    </source>
</evidence>
<protein>
    <submittedName>
        <fullName evidence="1">Uncharacterized protein</fullName>
    </submittedName>
</protein>